<proteinExistence type="inferred from homology"/>
<dbReference type="AlphaFoldDB" id="A0A5J9UN56"/>
<evidence type="ECO:0000256" key="5">
    <source>
        <dbReference type="ARBA" id="ARBA00022821"/>
    </source>
</evidence>
<dbReference type="InterPro" id="IPR002182">
    <property type="entry name" value="NB-ARC"/>
</dbReference>
<dbReference type="Gene3D" id="1.20.5.4130">
    <property type="match status" value="1"/>
</dbReference>
<dbReference type="InterPro" id="IPR027417">
    <property type="entry name" value="P-loop_NTPase"/>
</dbReference>
<keyword evidence="10" id="KW-1185">Reference proteome</keyword>
<gene>
    <name evidence="9" type="ORF">EJB05_27235</name>
</gene>
<dbReference type="CDD" id="cd14798">
    <property type="entry name" value="RX-CC_like"/>
    <property type="match status" value="1"/>
</dbReference>
<dbReference type="InterPro" id="IPR041118">
    <property type="entry name" value="Rx_N"/>
</dbReference>
<feature type="domain" description="Disease resistance protein winged helix" evidence="8">
    <location>
        <begin position="455"/>
        <end position="521"/>
    </location>
</feature>
<evidence type="ECO:0000259" key="8">
    <source>
        <dbReference type="Pfam" id="PF23559"/>
    </source>
</evidence>
<dbReference type="PANTHER" id="PTHR19338:SF53">
    <property type="entry name" value="RX N-TERMINAL DOMAIN-CONTAINING PROTEIN"/>
    <property type="match status" value="1"/>
</dbReference>
<keyword evidence="3" id="KW-0677">Repeat</keyword>
<evidence type="ECO:0000256" key="3">
    <source>
        <dbReference type="ARBA" id="ARBA00022737"/>
    </source>
</evidence>
<comment type="similarity">
    <text evidence="1">Belongs to the disease resistance NB-LRR family.</text>
</comment>
<dbReference type="Proteomes" id="UP000324897">
    <property type="component" value="Chromosome 2"/>
</dbReference>
<feature type="domain" description="NB-ARC" evidence="6">
    <location>
        <begin position="196"/>
        <end position="345"/>
    </location>
</feature>
<keyword evidence="5" id="KW-0611">Plant defense</keyword>
<feature type="domain" description="Disease resistance N-terminal" evidence="7">
    <location>
        <begin position="22"/>
        <end position="107"/>
    </location>
</feature>
<evidence type="ECO:0000313" key="10">
    <source>
        <dbReference type="Proteomes" id="UP000324897"/>
    </source>
</evidence>
<evidence type="ECO:0000256" key="1">
    <source>
        <dbReference type="ARBA" id="ARBA00008894"/>
    </source>
</evidence>
<sequence>LFTTHAAPWNTTCLTMELVTGAMSTLLPKLADLVEKEYNLHSKLRDEIMFLKKELEHMETALLKVSEAPIDEPPDIQVKLWARDVRELSYDLEDSIDAFMVRIDKPATSKAKPYSLRGFVDRTVELFRKAKVRRKIASDIQGFKRNITEVSELRDRYKVDKVAATRHDSPKRQDSIIDILRLSALYKKATELVGTEDRANELVQMLTEEGGTTQQLKIVSIVGFGGLGKTTLAKLVYDKLKEEFPCRAFVAVSHNPKIKKIFVSMLRQFGHRESVESWDLQQLIDELTNFLQSKRYFIVIDDLWDTKVWETIQYALTKNELGSRVITTTRNLDVARNVGGVYKLQPLSFADSRKLFYLRIFGIEDKCPPNELAKVAEDILRKCGGVPLAIITIASMLASKNGMENGHMYWSKVCQTLGSGLEDSPAIENMRKLLSISYYDLPPHLKTCMLYLSSYPEDSLIDIEELIWNWVGERFIRYKQGESIYEVGMDYVEELISRSMIEPACINKDRNKATSCRVHDITTRIWEIHDVLGVTFKGSVTNIIVL</sequence>
<keyword evidence="4" id="KW-0547">Nucleotide-binding</keyword>
<comment type="caution">
    <text evidence="9">The sequence shown here is derived from an EMBL/GenBank/DDBJ whole genome shotgun (WGS) entry which is preliminary data.</text>
</comment>
<protein>
    <recommendedName>
        <fullName evidence="11">AAA+ ATPase domain-containing protein</fullName>
    </recommendedName>
</protein>
<name>A0A5J9UN56_9POAL</name>
<evidence type="ECO:0008006" key="11">
    <source>
        <dbReference type="Google" id="ProtNLM"/>
    </source>
</evidence>
<dbReference type="Gene3D" id="1.10.8.430">
    <property type="entry name" value="Helical domain of apoptotic protease-activating factors"/>
    <property type="match status" value="1"/>
</dbReference>
<dbReference type="FunFam" id="1.10.10.10:FF:000322">
    <property type="entry name" value="Probable disease resistance protein At1g63360"/>
    <property type="match status" value="1"/>
</dbReference>
<dbReference type="PANTHER" id="PTHR19338">
    <property type="entry name" value="TRANSLOCASE OF INNER MITOCHONDRIAL MEMBRANE 13 HOMOLOG"/>
    <property type="match status" value="1"/>
</dbReference>
<organism evidence="9 10">
    <name type="scientific">Eragrostis curvula</name>
    <name type="common">weeping love grass</name>
    <dbReference type="NCBI Taxonomy" id="38414"/>
    <lineage>
        <taxon>Eukaryota</taxon>
        <taxon>Viridiplantae</taxon>
        <taxon>Streptophyta</taxon>
        <taxon>Embryophyta</taxon>
        <taxon>Tracheophyta</taxon>
        <taxon>Spermatophyta</taxon>
        <taxon>Magnoliopsida</taxon>
        <taxon>Liliopsida</taxon>
        <taxon>Poales</taxon>
        <taxon>Poaceae</taxon>
        <taxon>PACMAD clade</taxon>
        <taxon>Chloridoideae</taxon>
        <taxon>Eragrostideae</taxon>
        <taxon>Eragrostidinae</taxon>
        <taxon>Eragrostis</taxon>
    </lineage>
</organism>
<keyword evidence="2" id="KW-0433">Leucine-rich repeat</keyword>
<dbReference type="InterPro" id="IPR058922">
    <property type="entry name" value="WHD_DRP"/>
</dbReference>
<evidence type="ECO:0000256" key="4">
    <source>
        <dbReference type="ARBA" id="ARBA00022741"/>
    </source>
</evidence>
<dbReference type="GO" id="GO:0042742">
    <property type="term" value="P:defense response to bacterium"/>
    <property type="evidence" value="ECO:0007669"/>
    <property type="project" value="UniProtKB-ARBA"/>
</dbReference>
<dbReference type="FunFam" id="3.40.50.300:FF:001091">
    <property type="entry name" value="Probable disease resistance protein At1g61300"/>
    <property type="match status" value="1"/>
</dbReference>
<dbReference type="GO" id="GO:0043531">
    <property type="term" value="F:ADP binding"/>
    <property type="evidence" value="ECO:0007669"/>
    <property type="project" value="InterPro"/>
</dbReference>
<evidence type="ECO:0000259" key="7">
    <source>
        <dbReference type="Pfam" id="PF18052"/>
    </source>
</evidence>
<dbReference type="Pfam" id="PF00931">
    <property type="entry name" value="NB-ARC"/>
    <property type="match status" value="1"/>
</dbReference>
<dbReference type="InterPro" id="IPR038005">
    <property type="entry name" value="RX-like_CC"/>
</dbReference>
<dbReference type="GO" id="GO:0009626">
    <property type="term" value="P:plant-type hypersensitive response"/>
    <property type="evidence" value="ECO:0007669"/>
    <property type="project" value="UniProtKB-ARBA"/>
</dbReference>
<dbReference type="Pfam" id="PF23559">
    <property type="entry name" value="WHD_DRP"/>
    <property type="match status" value="1"/>
</dbReference>
<dbReference type="Gene3D" id="3.40.50.300">
    <property type="entry name" value="P-loop containing nucleotide triphosphate hydrolases"/>
    <property type="match status" value="1"/>
</dbReference>
<dbReference type="PRINTS" id="PR00364">
    <property type="entry name" value="DISEASERSIST"/>
</dbReference>
<dbReference type="GO" id="GO:0002758">
    <property type="term" value="P:innate immune response-activating signaling pathway"/>
    <property type="evidence" value="ECO:0007669"/>
    <property type="project" value="UniProtKB-ARBA"/>
</dbReference>
<dbReference type="Gene3D" id="1.10.10.10">
    <property type="entry name" value="Winged helix-like DNA-binding domain superfamily/Winged helix DNA-binding domain"/>
    <property type="match status" value="1"/>
</dbReference>
<dbReference type="Pfam" id="PF18052">
    <property type="entry name" value="Rx_N"/>
    <property type="match status" value="1"/>
</dbReference>
<feature type="non-terminal residue" evidence="9">
    <location>
        <position position="1"/>
    </location>
</feature>
<reference evidence="9 10" key="1">
    <citation type="journal article" date="2019" name="Sci. Rep.">
        <title>A high-quality genome of Eragrostis curvula grass provides insights into Poaceae evolution and supports new strategies to enhance forage quality.</title>
        <authorList>
            <person name="Carballo J."/>
            <person name="Santos B.A.C.M."/>
            <person name="Zappacosta D."/>
            <person name="Garbus I."/>
            <person name="Selva J.P."/>
            <person name="Gallo C.A."/>
            <person name="Diaz A."/>
            <person name="Albertini E."/>
            <person name="Caccamo M."/>
            <person name="Echenique V."/>
        </authorList>
    </citation>
    <scope>NUCLEOTIDE SEQUENCE [LARGE SCALE GENOMIC DNA]</scope>
    <source>
        <strain evidence="10">cv. Victoria</strain>
        <tissue evidence="9">Leaf</tissue>
    </source>
</reference>
<evidence type="ECO:0000256" key="2">
    <source>
        <dbReference type="ARBA" id="ARBA00022614"/>
    </source>
</evidence>
<dbReference type="InterPro" id="IPR036388">
    <property type="entry name" value="WH-like_DNA-bd_sf"/>
</dbReference>
<accession>A0A5J9UN56</accession>
<evidence type="ECO:0000313" key="9">
    <source>
        <dbReference type="EMBL" id="TVU24778.1"/>
    </source>
</evidence>
<dbReference type="EMBL" id="RWGY01000013">
    <property type="protein sequence ID" value="TVU24778.1"/>
    <property type="molecule type" value="Genomic_DNA"/>
</dbReference>
<dbReference type="SUPFAM" id="SSF52540">
    <property type="entry name" value="P-loop containing nucleoside triphosphate hydrolases"/>
    <property type="match status" value="1"/>
</dbReference>
<dbReference type="InterPro" id="IPR042197">
    <property type="entry name" value="Apaf_helical"/>
</dbReference>
<evidence type="ECO:0000259" key="6">
    <source>
        <dbReference type="Pfam" id="PF00931"/>
    </source>
</evidence>
<dbReference type="OrthoDB" id="3027644at2759"/>